<dbReference type="InterPro" id="IPR000182">
    <property type="entry name" value="GNAT_dom"/>
</dbReference>
<dbReference type="Proteomes" id="UP000474757">
    <property type="component" value="Unassembled WGS sequence"/>
</dbReference>
<dbReference type="InterPro" id="IPR050832">
    <property type="entry name" value="Bact_Acetyltransf"/>
</dbReference>
<keyword evidence="2" id="KW-0012">Acyltransferase</keyword>
<dbReference type="PROSITE" id="PS51186">
    <property type="entry name" value="GNAT"/>
    <property type="match status" value="1"/>
</dbReference>
<dbReference type="InterPro" id="IPR016181">
    <property type="entry name" value="Acyl_CoA_acyltransferase"/>
</dbReference>
<dbReference type="Pfam" id="PF00583">
    <property type="entry name" value="Acetyltransf_1"/>
    <property type="match status" value="1"/>
</dbReference>
<dbReference type="CDD" id="cd04301">
    <property type="entry name" value="NAT_SF"/>
    <property type="match status" value="1"/>
</dbReference>
<dbReference type="AlphaFoldDB" id="A0A6B2JKR7"/>
<evidence type="ECO:0000256" key="2">
    <source>
        <dbReference type="ARBA" id="ARBA00023315"/>
    </source>
</evidence>
<keyword evidence="1 4" id="KW-0808">Transferase</keyword>
<dbReference type="Gene3D" id="3.40.630.30">
    <property type="match status" value="1"/>
</dbReference>
<gene>
    <name evidence="4" type="ORF">GZA08_14110</name>
</gene>
<evidence type="ECO:0000313" key="4">
    <source>
        <dbReference type="EMBL" id="NDV02101.1"/>
    </source>
</evidence>
<accession>A0A6B2JKR7</accession>
<proteinExistence type="predicted"/>
<dbReference type="GO" id="GO:0016747">
    <property type="term" value="F:acyltransferase activity, transferring groups other than amino-acyl groups"/>
    <property type="evidence" value="ECO:0007669"/>
    <property type="project" value="InterPro"/>
</dbReference>
<protein>
    <submittedName>
        <fullName evidence="4">GNAT family N-acetyltransferase</fullName>
    </submittedName>
</protein>
<evidence type="ECO:0000259" key="3">
    <source>
        <dbReference type="PROSITE" id="PS51186"/>
    </source>
</evidence>
<keyword evidence="5" id="KW-1185">Reference proteome</keyword>
<dbReference type="EMBL" id="JAAGAB010000003">
    <property type="protein sequence ID" value="NDV02101.1"/>
    <property type="molecule type" value="Genomic_DNA"/>
</dbReference>
<reference evidence="4 5" key="1">
    <citation type="submission" date="2020-02" db="EMBL/GenBank/DDBJ databases">
        <title>Pseudoroseicyclus tamarix, sp. nov., isolated from offshore sediment of a Tamarix chinensis forest.</title>
        <authorList>
            <person name="Gai Y."/>
        </authorList>
    </citation>
    <scope>NUCLEOTIDE SEQUENCE [LARGE SCALE GENOMIC DNA]</scope>
    <source>
        <strain evidence="4 5">CLL3-39</strain>
    </source>
</reference>
<feature type="domain" description="N-acetyltransferase" evidence="3">
    <location>
        <begin position="2"/>
        <end position="192"/>
    </location>
</feature>
<dbReference type="PANTHER" id="PTHR43877">
    <property type="entry name" value="AMINOALKYLPHOSPHONATE N-ACETYLTRANSFERASE-RELATED-RELATED"/>
    <property type="match status" value="1"/>
</dbReference>
<name>A0A6B2JKR7_9RHOB</name>
<organism evidence="4 5">
    <name type="scientific">Pseudoroseicyclus tamaricis</name>
    <dbReference type="NCBI Taxonomy" id="2705421"/>
    <lineage>
        <taxon>Bacteria</taxon>
        <taxon>Pseudomonadati</taxon>
        <taxon>Pseudomonadota</taxon>
        <taxon>Alphaproteobacteria</taxon>
        <taxon>Rhodobacterales</taxon>
        <taxon>Paracoccaceae</taxon>
        <taxon>Pseudoroseicyclus</taxon>
    </lineage>
</organism>
<dbReference type="PANTHER" id="PTHR43877:SF2">
    <property type="entry name" value="AMINOALKYLPHOSPHONATE N-ACETYLTRANSFERASE-RELATED"/>
    <property type="match status" value="1"/>
</dbReference>
<dbReference type="SUPFAM" id="SSF55729">
    <property type="entry name" value="Acyl-CoA N-acyltransferases (Nat)"/>
    <property type="match status" value="1"/>
</dbReference>
<evidence type="ECO:0000313" key="5">
    <source>
        <dbReference type="Proteomes" id="UP000474757"/>
    </source>
</evidence>
<comment type="caution">
    <text evidence="4">The sequence shown here is derived from an EMBL/GenBank/DDBJ whole genome shotgun (WGS) entry which is preliminary data.</text>
</comment>
<dbReference type="RefSeq" id="WP_163894731.1">
    <property type="nucleotide sequence ID" value="NZ_JAAFYS010000003.1"/>
</dbReference>
<evidence type="ECO:0000256" key="1">
    <source>
        <dbReference type="ARBA" id="ARBA00022679"/>
    </source>
</evidence>
<sequence length="192" mass="21008">MRLERGFAEAERAEVARLYWQAFGPKLGRALNPEAKALAFLASVLRPDHALVVRGADGRILGAAGFKTHEGALAEGGLTEMAHTYGWAGGLARLSLLALMERDRDNHRFLVDGIFVEEAARGGGAGTLLIRGLAAEARWRGYRELRLDVIARNARAQALYERCGFRVIHRQRKGVGGRVFGYGEVLVMVLAL</sequence>